<comment type="similarity">
    <text evidence="1">Belongs to the class-III pyridoxal-phosphate-dependent aminotransferase family.</text>
</comment>
<dbReference type="CDD" id="cd00610">
    <property type="entry name" value="OAT_like"/>
    <property type="match status" value="1"/>
</dbReference>
<dbReference type="Gene3D" id="3.40.640.10">
    <property type="entry name" value="Type I PLP-dependent aspartate aminotransferase-like (Major domain)"/>
    <property type="match status" value="1"/>
</dbReference>
<evidence type="ECO:0000259" key="3">
    <source>
        <dbReference type="Pfam" id="PF01636"/>
    </source>
</evidence>
<keyword evidence="4" id="KW-0032">Aminotransferase</keyword>
<accession>A0A563E3E7</accession>
<dbReference type="InterPro" id="IPR015422">
    <property type="entry name" value="PyrdxlP-dep_Trfase_small"/>
</dbReference>
<feature type="domain" description="Aminoglycoside phosphotransferase" evidence="3">
    <location>
        <begin position="52"/>
        <end position="273"/>
    </location>
</feature>
<dbReference type="AlphaFoldDB" id="A0A563E3E7"/>
<keyword evidence="2" id="KW-0663">Pyridoxal phosphate</keyword>
<dbReference type="PANTHER" id="PTHR45688">
    <property type="match status" value="1"/>
</dbReference>
<dbReference type="Gene3D" id="3.90.1200.10">
    <property type="match status" value="1"/>
</dbReference>
<dbReference type="SUPFAM" id="SSF56112">
    <property type="entry name" value="Protein kinase-like (PK-like)"/>
    <property type="match status" value="1"/>
</dbReference>
<dbReference type="Proteomes" id="UP000320244">
    <property type="component" value="Unassembled WGS sequence"/>
</dbReference>
<gene>
    <name evidence="4" type="ORF">FGL98_08335</name>
</gene>
<comment type="caution">
    <text evidence="4">The sequence shown here is derived from an EMBL/GenBank/DDBJ whole genome shotgun (WGS) entry which is preliminary data.</text>
</comment>
<dbReference type="Pfam" id="PF01636">
    <property type="entry name" value="APH"/>
    <property type="match status" value="1"/>
</dbReference>
<dbReference type="Pfam" id="PF00202">
    <property type="entry name" value="Aminotran_3"/>
    <property type="match status" value="1"/>
</dbReference>
<organism evidence="4 5">
    <name type="scientific">Leekyejoonella antrihumi</name>
    <dbReference type="NCBI Taxonomy" id="1660198"/>
    <lineage>
        <taxon>Bacteria</taxon>
        <taxon>Bacillati</taxon>
        <taxon>Actinomycetota</taxon>
        <taxon>Actinomycetes</taxon>
        <taxon>Micrococcales</taxon>
        <taxon>Dermacoccaceae</taxon>
        <taxon>Leekyejoonella</taxon>
    </lineage>
</organism>
<dbReference type="GO" id="GO:0008483">
    <property type="term" value="F:transaminase activity"/>
    <property type="evidence" value="ECO:0007669"/>
    <property type="project" value="UniProtKB-KW"/>
</dbReference>
<sequence>MSDKRKDGSPVEAVLLVPPVRMPTAQACDVAERTFGIVAADACDLGSERDQTLLLRDASGTGVAVMKVSNPAEDPTSLDMEAEGARHAAQADPELRIAQPRSAVERGSGVYEHRVQWDHDGTRQWVRMYDVLPGTARSDPRNLDDRALIAFGQTAARLGRALRGFIHPRAIRTLQWDVQHAASCRSMVADIGDATTRAVVTAVLDRFDSAVAPRWSSLRAQVVHGDFTIDNVLMDDRGLVTAIVDFGDMSHTALMADLASVLDSLCTGRSGMEMFRVARLVLDGYQQVTPLEAHELSILAELWATRSAITVAIGSWRASHGLEEATFAERYNDTALAMIDQIRTTGWDRAGEMLGAPVALHANGELGDRRDAAFGPAMEPLSYVKPLEIASAHGVWMTDVSGRRYLDMYNNVPCVGHSHPRVTSAVARQWQTLNTNLRYLHPLAIDLAERLLATCPSSLDTVLFVNSGSEANDLAWRLAAHHTGNTAGLCTSFAYHGITDAMAPFSPETLPQASNRGHVERWAPTDTYRGLHTDATEFTAALERLDRRGLSPAMTILDGVLQSDGVYDLKPAYVQELLRLTHEAGGLWIADEVQGGHGRTGDAMWSFERFGIEPDMVTLGKAMGNGQPVGALITRREITRTFSNDTVFFSTFAGNQVSMAAAGAVLDVLDDERVLARVQHAGSELRRTLKGAMTGDDRIGDIRGMGLANAVEIVHGRANKLPDPETANQIKNGLRARGVLVGTTGPAGNVLKIRPPLAFTEDLIPTFIGALQSTLAHLA</sequence>
<dbReference type="InterPro" id="IPR015421">
    <property type="entry name" value="PyrdxlP-dep_Trfase_major"/>
</dbReference>
<reference evidence="4 5" key="1">
    <citation type="submission" date="2019-05" db="EMBL/GenBank/DDBJ databases">
        <authorList>
            <person name="Lee S.D."/>
        </authorList>
    </citation>
    <scope>NUCLEOTIDE SEQUENCE [LARGE SCALE GENOMIC DNA]</scope>
    <source>
        <strain evidence="4 5">C5-26</strain>
    </source>
</reference>
<evidence type="ECO:0000313" key="5">
    <source>
        <dbReference type="Proteomes" id="UP000320244"/>
    </source>
</evidence>
<dbReference type="EMBL" id="VCQV01000008">
    <property type="protein sequence ID" value="TWP37047.1"/>
    <property type="molecule type" value="Genomic_DNA"/>
</dbReference>
<protein>
    <submittedName>
        <fullName evidence="4">Aminotransferase class III-fold pyridoxal phosphate-dependent enzyme</fullName>
    </submittedName>
</protein>
<dbReference type="SUPFAM" id="SSF53383">
    <property type="entry name" value="PLP-dependent transferases"/>
    <property type="match status" value="1"/>
</dbReference>
<dbReference type="RefSeq" id="WP_146316289.1">
    <property type="nucleotide sequence ID" value="NZ_VCQV01000008.1"/>
</dbReference>
<dbReference type="InterPro" id="IPR005814">
    <property type="entry name" value="Aminotrans_3"/>
</dbReference>
<dbReference type="InterPro" id="IPR011009">
    <property type="entry name" value="Kinase-like_dom_sf"/>
</dbReference>
<evidence type="ECO:0000256" key="2">
    <source>
        <dbReference type="ARBA" id="ARBA00022898"/>
    </source>
</evidence>
<dbReference type="OrthoDB" id="9801834at2"/>
<dbReference type="InterPro" id="IPR015424">
    <property type="entry name" value="PyrdxlP-dep_Trfase"/>
</dbReference>
<dbReference type="GO" id="GO:0030170">
    <property type="term" value="F:pyridoxal phosphate binding"/>
    <property type="evidence" value="ECO:0007669"/>
    <property type="project" value="InterPro"/>
</dbReference>
<evidence type="ECO:0000313" key="4">
    <source>
        <dbReference type="EMBL" id="TWP37047.1"/>
    </source>
</evidence>
<dbReference type="Gene3D" id="3.90.1150.10">
    <property type="entry name" value="Aspartate Aminotransferase, domain 1"/>
    <property type="match status" value="1"/>
</dbReference>
<name>A0A563E3E7_9MICO</name>
<reference evidence="4 5" key="2">
    <citation type="submission" date="2019-08" db="EMBL/GenBank/DDBJ databases">
        <title>Jejuicoccus antrihumi gen. nov., sp. nov., a new member of the family Dermacoccaceae isolated from a cave.</title>
        <authorList>
            <person name="Schumann P."/>
            <person name="Kim I.S."/>
        </authorList>
    </citation>
    <scope>NUCLEOTIDE SEQUENCE [LARGE SCALE GENOMIC DNA]</scope>
    <source>
        <strain evidence="4 5">C5-26</strain>
    </source>
</reference>
<proteinExistence type="inferred from homology"/>
<dbReference type="PANTHER" id="PTHR45688:SF13">
    <property type="entry name" value="ALANINE--GLYOXYLATE AMINOTRANSFERASE 2-LIKE"/>
    <property type="match status" value="1"/>
</dbReference>
<dbReference type="InterPro" id="IPR002575">
    <property type="entry name" value="Aminoglycoside_PTrfase"/>
</dbReference>
<evidence type="ECO:0000256" key="1">
    <source>
        <dbReference type="ARBA" id="ARBA00008954"/>
    </source>
</evidence>
<keyword evidence="4" id="KW-0808">Transferase</keyword>
<keyword evidence="5" id="KW-1185">Reference proteome</keyword>